<name>A0A164H5J8_9CRUS</name>
<dbReference type="AlphaFoldDB" id="A0A164H5J8"/>
<organism evidence="1 2">
    <name type="scientific">Daphnia magna</name>
    <dbReference type="NCBI Taxonomy" id="35525"/>
    <lineage>
        <taxon>Eukaryota</taxon>
        <taxon>Metazoa</taxon>
        <taxon>Ecdysozoa</taxon>
        <taxon>Arthropoda</taxon>
        <taxon>Crustacea</taxon>
        <taxon>Branchiopoda</taxon>
        <taxon>Diplostraca</taxon>
        <taxon>Cladocera</taxon>
        <taxon>Anomopoda</taxon>
        <taxon>Daphniidae</taxon>
        <taxon>Daphnia</taxon>
    </lineage>
</organism>
<accession>A0A164H5J8</accession>
<sequence>PGSSQVMFEDDFPIDFSLGPDDLIDTASGQEPLGDVSPIYSPLLPDIDVPKGIDSQHFKEITLAVQLPSSDWNWVYHEKSKTAVCIAIENLPDGNIGIAKSLQIQSTSKASVHVGGQNVTLPGCDVRYEGYDDINRYLRILSNVKACKGFLNDAMGNVNVIERCSITRNGQVLRSTSCRYIASPNSKTDLCRDCANCLRNLRKRVMQPKNIEIS</sequence>
<proteinExistence type="predicted"/>
<keyword evidence="2" id="KW-1185">Reference proteome</keyword>
<feature type="non-terminal residue" evidence="1">
    <location>
        <position position="1"/>
    </location>
</feature>
<evidence type="ECO:0000313" key="2">
    <source>
        <dbReference type="Proteomes" id="UP000076858"/>
    </source>
</evidence>
<comment type="caution">
    <text evidence="1">The sequence shown here is derived from an EMBL/GenBank/DDBJ whole genome shotgun (WGS) entry which is preliminary data.</text>
</comment>
<reference evidence="1 2" key="1">
    <citation type="submission" date="2016-03" db="EMBL/GenBank/DDBJ databases">
        <title>EvidentialGene: Evidence-directed Construction of Genes on Genomes.</title>
        <authorList>
            <person name="Gilbert D.G."/>
            <person name="Choi J.-H."/>
            <person name="Mockaitis K."/>
            <person name="Colbourne J."/>
            <person name="Pfrender M."/>
        </authorList>
    </citation>
    <scope>NUCLEOTIDE SEQUENCE [LARGE SCALE GENOMIC DNA]</scope>
    <source>
        <strain evidence="1 2">Xinb3</strain>
        <tissue evidence="1">Complete organism</tissue>
    </source>
</reference>
<evidence type="ECO:0000313" key="1">
    <source>
        <dbReference type="EMBL" id="KZR99734.1"/>
    </source>
</evidence>
<dbReference type="Proteomes" id="UP000076858">
    <property type="component" value="Unassembled WGS sequence"/>
</dbReference>
<feature type="non-terminal residue" evidence="1">
    <location>
        <position position="214"/>
    </location>
</feature>
<gene>
    <name evidence="1" type="ORF">APZ42_004290</name>
</gene>
<dbReference type="EMBL" id="LRGB01012803">
    <property type="protein sequence ID" value="KZR99734.1"/>
    <property type="molecule type" value="Genomic_DNA"/>
</dbReference>
<protein>
    <submittedName>
        <fullName evidence="1">Uncharacterized protein</fullName>
    </submittedName>
</protein>
<dbReference type="OrthoDB" id="10599174at2759"/>